<keyword evidence="3" id="KW-1185">Reference proteome</keyword>
<dbReference type="EMBL" id="JBAWKB010000001">
    <property type="protein sequence ID" value="MFH6771670.1"/>
    <property type="molecule type" value="Genomic_DNA"/>
</dbReference>
<proteinExistence type="predicted"/>
<dbReference type="Gene3D" id="2.60.40.740">
    <property type="match status" value="1"/>
</dbReference>
<comment type="caution">
    <text evidence="2">The sequence shown here is derived from an EMBL/GenBank/DDBJ whole genome shotgun (WGS) entry which is preliminary data.</text>
</comment>
<evidence type="ECO:0000256" key="1">
    <source>
        <dbReference type="SAM" id="SignalP"/>
    </source>
</evidence>
<feature type="signal peptide" evidence="1">
    <location>
        <begin position="1"/>
        <end position="24"/>
    </location>
</feature>
<organism evidence="2 3">
    <name type="scientific">Gaetbulibacter aestuarii</name>
    <dbReference type="NCBI Taxonomy" id="1502358"/>
    <lineage>
        <taxon>Bacteria</taxon>
        <taxon>Pseudomonadati</taxon>
        <taxon>Bacteroidota</taxon>
        <taxon>Flavobacteriia</taxon>
        <taxon>Flavobacteriales</taxon>
        <taxon>Flavobacteriaceae</taxon>
        <taxon>Gaetbulibacter</taxon>
    </lineage>
</organism>
<dbReference type="InterPro" id="IPR025667">
    <property type="entry name" value="SprB_repeat"/>
</dbReference>
<keyword evidence="1" id="KW-0732">Signal</keyword>
<protein>
    <submittedName>
        <fullName evidence="2">SprB repeat-containing protein</fullName>
    </submittedName>
</protein>
<reference evidence="2 3" key="1">
    <citation type="submission" date="2024-02" db="EMBL/GenBank/DDBJ databases">
        <title>A Gaetbulibacter species isolated from tidal flats and genomic insights of their niches.</title>
        <authorList>
            <person name="Ye Y."/>
        </authorList>
    </citation>
    <scope>NUCLEOTIDE SEQUENCE [LARGE SCALE GENOMIC DNA]</scope>
    <source>
        <strain evidence="2 3">KYW382</strain>
    </source>
</reference>
<feature type="non-terminal residue" evidence="2">
    <location>
        <position position="2640"/>
    </location>
</feature>
<accession>A0ABW7MXX3</accession>
<name>A0ABW7MXX3_9FLAO</name>
<feature type="chain" id="PRO_5047463934" evidence="1">
    <location>
        <begin position="25"/>
        <end position="2640"/>
    </location>
</feature>
<dbReference type="Pfam" id="PF13573">
    <property type="entry name" value="SprB"/>
    <property type="match status" value="9"/>
</dbReference>
<dbReference type="Proteomes" id="UP001610100">
    <property type="component" value="Unassembled WGS sequence"/>
</dbReference>
<dbReference type="SUPFAM" id="SSF49478">
    <property type="entry name" value="Cna protein B-type domain"/>
    <property type="match status" value="1"/>
</dbReference>
<evidence type="ECO:0000313" key="3">
    <source>
        <dbReference type="Proteomes" id="UP001610100"/>
    </source>
</evidence>
<dbReference type="RefSeq" id="WP_395360582.1">
    <property type="nucleotide sequence ID" value="NZ_JBAWKB010000001.1"/>
</dbReference>
<gene>
    <name evidence="2" type="ORF">V8G58_06955</name>
</gene>
<sequence length="2640" mass="276280">MNKTTYYKSLYVLLFLLLSFTGMAQTYKPFTIRKQVDVRGSMIVVGNAILGKDNNDFNFTNQDNQDIDMQYIDIDSDASTFSSSSADIELPLEPDGSITDCYRVAYAGLYWGAILQDGSRTDINKIKLKLPGASTYNDITGEVIYDAIVDPIITVFGEPGNTPYACYADVTDLVSTLTDVEGTYTVANVTSSEGFNNSTGLAAGWTLVVIYEDPNLTTKSFNLFDGFGHIYDGHYEEVPVTGFTTPPVGNIDLQFAYAALEGDRTKRATKLEINGKEVTTDERSANKFFGSVIENRGYGQTPNPPSINYPRVPNSENTLGFDTGFLEVQGAEPEYIKNNVNNASFVLQVAQGQADPIFAYFGAFNVDIIAPDIDLTKTVSDTSGNDIDGAGVYLGQQLFYDITYQSVGNDDVTNFTIKDVLPDNIVFDPNTDIDLTNAGGATLQSYDPTTRTIIFNIPDGSVEVDDPSFVIRLAIQVVPDCYSLAQACSNEILNQAFATYQGVINPTVIEEEGSFANTQCLSEPGPTNFIVDISNCDFQKNEILCGDSVVLTAASGYDSYSWSTDPSGSPVIATTQSYTATQTGTYYVTDTTNSTCISINETFVVSPYGSTTTNPVIPYADLTPTCPNDGKVLPYIFLCGANDTRDIQTGISDAVSIIWEKLDETSCPEVGVDDCANENDTCTWNQVATGPDYTANDAGQFRLVINYPGGCFSIFYFNVYQNLLDPTISAQDIICTTPGSVTAGNVPSGYEYSLDPNGPFQASNTFNVTTPGYYTIYLKQTEANSFPCIFQTPSIYVRDRDFSATTTVTQPVCNGDTGSIKIAMNNALPQYYYSISTGGTQVDSVGPINASDYTFASLNPGTYTVTATTEDGCTYTEDIDIVAPPLLTATAALTKPLTCTDGEITVAPNGGTAPYQYYVNGNTISQNSNIVTVPTAGTYDITVLDFNNCSATVSLTVEGILPPDYTISQTDILCSDDPNSGTITINVSNANGNTLAYSIDNGATFVNAPNFTGLAAGTYDVVVQYTIDGDVCTTTPQTITITSTDPITGSASLTTPYTCTTDGTITVSGVSGGTPPYTYSIDGINFQTGTTFGGLTAGTYTVTVKDANNCSRTLAPITIDPLDPPTDLSFSSSPLSCTATTTSVTLTTTGGMSPLEYQIIAPSGAVTPYQSSNIFSGLGSGTYTFQVRDANNCTYSESYTIDPLSVIAVTGEVTSDVSCFGDSNGEVIFRVSGSTNFTYTINGGVSTAGTTPINLSGVPAGTYTINVTDSDTGCTDTTSVTVNGPSSALSLNATATNINCSDDISEITVSASGGTPNYKYAAVISGSAAPTSFDYSSSNVISVDTNGGADLNWDVYVSDINGCTAMTSVSIAQDALPTVTAPVVDNQCNASSGFTFTVSATGQAPLSYSINGGASYQSSPTFTVNSAGNYTITVKDANGCIATSSTTTDVFPPVTVSATLTKDITCSSPTNAVIDIFVKGGDGSYSYQVSTDGGATYTTIGGSTYTTTTPGTYQFRVTDGNGCSQETSAVVVNNTTPVVVNVSSIDPTCNGGTDGSISLQVTSGESPYTYSFDGGTTFGNSSVLGGLPAGSYDYVVRDSQGCEAQGTVTLTDPAPYDVTIMENPILCGSAPTPGSIDVTINSGGVAPFTYTLFDNTSNQVETNTTSSNTYTFNNLWFGDYYVTIVDANGCQFVSADYRIETPPFLDLDAVAAGGTCPDGATVDVSVNSGGTPDFIYSIYGQPGTETAATPSTTHSFTGLDHGVTYYFKVEDSTGCFSIIEVTTPTLSNIVIDPITTTDVNCYGSDDGTVSFTVSDYDPSVTIINYEVRDVLTNNPVSPAINGTFTGLTGSPASTTITGVPAGTYRLFVKEVDGTECSASSDFRITQPVQSLNLALVGNVNATCNSDAQVTVRATGGTGPYMYAAGALGFAPTGGDFGSSNVLNLDPTIRTNWDIVVQDANGCESRINVDIQTDPEPTIAAIPQQCFDGTPFTISVVESSGTAITPLAYSIGGAFQTSPNFTITSDGTYTVSIRDGNGCVVSTNYIVEPPLLLDSNLTQDLTCAVDATIDLTASGGTGSYIAYAVSSDGGSNYTALAGPSFTTSVDGTYLFRVTDSQGCQAYSQEVVVTPNTTPTFTTSTTDVTCNGASDGTIVVSATNGIPPYMYSIDGGANFQSSNTFINLPAGTYDVVVRDDKDCDSAATTVTISEPAVLTGSGSLTTSFACDASNQAAPAVITITASGGTMPYSYSINGSTYFSSNTFDIYDNGAVQNITVFVRDANGCEVTDTVTVDPLPAFTGTSVAEVTPIDCNSSGSISISVTGGSGNFSYQMLPDGAPQASNVFAITEPGDYYFQVNDLDTGCSIVTDAYTVAPFDTIEVQATTTTSVTCFGDTNGELEFTVSGYTGNYTYEVLDNTGATVIGPIAGNTSTNPLTVTGLSGGNFSIRVTETDSPFCVTTSNVITIDSPSEPLVLTANETSNVTCDNNSGTITATATGGWGSYEYELTGSATVAYSSNGTFRDLSAGTYTVNVRDAGGCIDSQTLTLVIPPPITATVTANTTTLSCFGDTDAVITISGVSGGQGSNYSYILHQTAPTVSSSGPQASPVFSGLGAGTYNVEVIDGYNCSYNSPDIIITQPTQIQ</sequence>
<evidence type="ECO:0000313" key="2">
    <source>
        <dbReference type="EMBL" id="MFH6771670.1"/>
    </source>
</evidence>